<feature type="transmembrane region" description="Helical" evidence="2">
    <location>
        <begin position="459"/>
        <end position="483"/>
    </location>
</feature>
<keyword evidence="2" id="KW-0472">Membrane</keyword>
<dbReference type="RefSeq" id="WP_344223225.1">
    <property type="nucleotide sequence ID" value="NZ_BAAAQA010000002.1"/>
</dbReference>
<comment type="caution">
    <text evidence="3">The sequence shown here is derived from an EMBL/GenBank/DDBJ whole genome shotgun (WGS) entry which is preliminary data.</text>
</comment>
<keyword evidence="2" id="KW-0812">Transmembrane</keyword>
<feature type="transmembrane region" description="Helical" evidence="2">
    <location>
        <begin position="286"/>
        <end position="307"/>
    </location>
</feature>
<feature type="transmembrane region" description="Helical" evidence="2">
    <location>
        <begin position="536"/>
        <end position="558"/>
    </location>
</feature>
<evidence type="ECO:0000313" key="3">
    <source>
        <dbReference type="EMBL" id="GAA2108761.1"/>
    </source>
</evidence>
<sequence>MASTRVNSASTSDHTGAPWAGQEPERDGVADPETLRPSGPSASASHARPVGPLTEGLRLGSLKWKLLVNTLTRSTWILVGTILGGLYILFMGGMIAVGLFFLANESLEAIVTTAVLGGAVVILAWWLFPIVTSKADASLDPSRLALFPLRIPGIQLGQILGAVISIPGAATLLLALGWVTSWRFSAVALAVAVPSVLLGLLLAFTGSRTVTALSASLSKHRRVGEIASIIFLVLMMLLGPIFIGLGQGLEQVWEQLPTWASYLAWTPLGAVWAMPADAAQGQWLEALARLAITVVSIVVLLFVWRFALRRALSEATGGAARSGSKTVSGAGLLDRLPATAWGAVLARSLIYWVKDPRYTASLVIYPAMGVLIWFLSEQSGTGLMWAYPAVIALFMAYTIAADVAYDNTAFSLHILSGVSGRDDRLGRAIGLIIVTIPLVLFGLALAIVRTQDWHLLPGVIGLCAALLLAGTGVASVLSARYTFPVAPPGASPMKTPQGFTILNMLLQFVIMAVVFVMGLPQLILIIVQVVSGDMMWGWIALAVGIVEGLVILWLGIVVGGKWLERRAPELLQEVAQYR</sequence>
<feature type="transmembrane region" description="Helical" evidence="2">
    <location>
        <begin position="504"/>
        <end position="530"/>
    </location>
</feature>
<reference evidence="3 4" key="1">
    <citation type="journal article" date="2019" name="Int. J. Syst. Evol. Microbiol.">
        <title>The Global Catalogue of Microorganisms (GCM) 10K type strain sequencing project: providing services to taxonomists for standard genome sequencing and annotation.</title>
        <authorList>
            <consortium name="The Broad Institute Genomics Platform"/>
            <consortium name="The Broad Institute Genome Sequencing Center for Infectious Disease"/>
            <person name="Wu L."/>
            <person name="Ma J."/>
        </authorList>
    </citation>
    <scope>NUCLEOTIDE SEQUENCE [LARGE SCALE GENOMIC DNA]</scope>
    <source>
        <strain evidence="3 4">JCM 15914</strain>
    </source>
</reference>
<protein>
    <recommendedName>
        <fullName evidence="5">Transporter</fullName>
    </recommendedName>
</protein>
<evidence type="ECO:0000313" key="4">
    <source>
        <dbReference type="Proteomes" id="UP001500166"/>
    </source>
</evidence>
<feature type="transmembrane region" description="Helical" evidence="2">
    <location>
        <begin position="382"/>
        <end position="405"/>
    </location>
</feature>
<feature type="transmembrane region" description="Helical" evidence="2">
    <location>
        <begin position="358"/>
        <end position="376"/>
    </location>
</feature>
<organism evidence="3 4">
    <name type="scientific">Kocuria atrinae</name>
    <dbReference type="NCBI Taxonomy" id="592377"/>
    <lineage>
        <taxon>Bacteria</taxon>
        <taxon>Bacillati</taxon>
        <taxon>Actinomycetota</taxon>
        <taxon>Actinomycetes</taxon>
        <taxon>Micrococcales</taxon>
        <taxon>Micrococcaceae</taxon>
        <taxon>Kocuria</taxon>
    </lineage>
</organism>
<accession>A0ABN2XCZ7</accession>
<gene>
    <name evidence="3" type="ORF">GCM10009824_02220</name>
</gene>
<feature type="transmembrane region" description="Helical" evidence="2">
    <location>
        <begin position="184"/>
        <end position="205"/>
    </location>
</feature>
<evidence type="ECO:0000256" key="1">
    <source>
        <dbReference type="SAM" id="MobiDB-lite"/>
    </source>
</evidence>
<keyword evidence="2" id="KW-1133">Transmembrane helix</keyword>
<feature type="region of interest" description="Disordered" evidence="1">
    <location>
        <begin position="1"/>
        <end position="49"/>
    </location>
</feature>
<feature type="transmembrane region" description="Helical" evidence="2">
    <location>
        <begin position="425"/>
        <end position="447"/>
    </location>
</feature>
<feature type="transmembrane region" description="Helical" evidence="2">
    <location>
        <begin position="256"/>
        <end position="274"/>
    </location>
</feature>
<feature type="transmembrane region" description="Helical" evidence="2">
    <location>
        <begin position="226"/>
        <end position="244"/>
    </location>
</feature>
<evidence type="ECO:0000256" key="2">
    <source>
        <dbReference type="SAM" id="Phobius"/>
    </source>
</evidence>
<feature type="transmembrane region" description="Helical" evidence="2">
    <location>
        <begin position="109"/>
        <end position="128"/>
    </location>
</feature>
<evidence type="ECO:0008006" key="5">
    <source>
        <dbReference type="Google" id="ProtNLM"/>
    </source>
</evidence>
<dbReference type="Proteomes" id="UP001500166">
    <property type="component" value="Unassembled WGS sequence"/>
</dbReference>
<feature type="transmembrane region" description="Helical" evidence="2">
    <location>
        <begin position="159"/>
        <end position="178"/>
    </location>
</feature>
<feature type="transmembrane region" description="Helical" evidence="2">
    <location>
        <begin position="75"/>
        <end position="103"/>
    </location>
</feature>
<feature type="compositionally biased region" description="Polar residues" evidence="1">
    <location>
        <begin position="1"/>
        <end position="14"/>
    </location>
</feature>
<keyword evidence="4" id="KW-1185">Reference proteome</keyword>
<name>A0ABN2XCZ7_9MICC</name>
<dbReference type="EMBL" id="BAAAQA010000002">
    <property type="protein sequence ID" value="GAA2108761.1"/>
    <property type="molecule type" value="Genomic_DNA"/>
</dbReference>
<proteinExistence type="predicted"/>